<name>A0A2A9NN08_9AGAR</name>
<protein>
    <submittedName>
        <fullName evidence="1">Uncharacterized protein</fullName>
    </submittedName>
</protein>
<evidence type="ECO:0000313" key="2">
    <source>
        <dbReference type="Proteomes" id="UP000242287"/>
    </source>
</evidence>
<dbReference type="AlphaFoldDB" id="A0A2A9NN08"/>
<reference evidence="1 2" key="1">
    <citation type="submission" date="2014-02" db="EMBL/GenBank/DDBJ databases">
        <title>Transposable element dynamics among asymbiotic and ectomycorrhizal Amanita fungi.</title>
        <authorList>
            <consortium name="DOE Joint Genome Institute"/>
            <person name="Hess J."/>
            <person name="Skrede I."/>
            <person name="Wolfe B."/>
            <person name="LaButti K."/>
            <person name="Ohm R.A."/>
            <person name="Grigoriev I.V."/>
            <person name="Pringle A."/>
        </authorList>
    </citation>
    <scope>NUCLEOTIDE SEQUENCE [LARGE SCALE GENOMIC DNA]</scope>
    <source>
        <strain evidence="1 2">SKay4041</strain>
    </source>
</reference>
<feature type="non-terminal residue" evidence="1">
    <location>
        <position position="1"/>
    </location>
</feature>
<keyword evidence="2" id="KW-1185">Reference proteome</keyword>
<dbReference type="EMBL" id="KZ302021">
    <property type="protein sequence ID" value="PFH49711.1"/>
    <property type="molecule type" value="Genomic_DNA"/>
</dbReference>
<evidence type="ECO:0000313" key="1">
    <source>
        <dbReference type="EMBL" id="PFH49711.1"/>
    </source>
</evidence>
<sequence>VALHTVDLAFGPDTVIITALDYIPFCCHQSLADMTREELVQVAHFLNVKLPAALSIIIDEQRPADLIRSEIEVLV</sequence>
<gene>
    <name evidence="1" type="ORF">AMATHDRAFT_107868</name>
</gene>
<organism evidence="1 2">
    <name type="scientific">Amanita thiersii Skay4041</name>
    <dbReference type="NCBI Taxonomy" id="703135"/>
    <lineage>
        <taxon>Eukaryota</taxon>
        <taxon>Fungi</taxon>
        <taxon>Dikarya</taxon>
        <taxon>Basidiomycota</taxon>
        <taxon>Agaricomycotina</taxon>
        <taxon>Agaricomycetes</taxon>
        <taxon>Agaricomycetidae</taxon>
        <taxon>Agaricales</taxon>
        <taxon>Pluteineae</taxon>
        <taxon>Amanitaceae</taxon>
        <taxon>Amanita</taxon>
    </lineage>
</organism>
<dbReference type="Proteomes" id="UP000242287">
    <property type="component" value="Unassembled WGS sequence"/>
</dbReference>
<dbReference type="OrthoDB" id="3061698at2759"/>
<accession>A0A2A9NN08</accession>
<feature type="non-terminal residue" evidence="1">
    <location>
        <position position="75"/>
    </location>
</feature>
<proteinExistence type="predicted"/>